<dbReference type="EC" id="7.1.1.-" evidence="13"/>
<dbReference type="PANTHER" id="PTHR11780:SF10">
    <property type="entry name" value="NADH DEHYDROGENASE [UBIQUINONE] FLAVOPROTEIN 1, MITOCHONDRIAL"/>
    <property type="match status" value="1"/>
</dbReference>
<comment type="similarity">
    <text evidence="3 13">Belongs to the complex I 51 kDa subunit family.</text>
</comment>
<feature type="domain" description="NADH-ubiquinone oxidoreductase 51kDa subunit iron-sulphur binding" evidence="14">
    <location>
        <begin position="354"/>
        <end position="399"/>
    </location>
</feature>
<evidence type="ECO:0000256" key="9">
    <source>
        <dbReference type="ARBA" id="ARBA00023004"/>
    </source>
</evidence>
<dbReference type="GO" id="GO:0050136">
    <property type="term" value="F:NADH dehydrogenase (quinone) (non-electrogenic) activity"/>
    <property type="evidence" value="ECO:0007669"/>
    <property type="project" value="UniProtKB-EC"/>
</dbReference>
<dbReference type="InterPro" id="IPR050837">
    <property type="entry name" value="ComplexI_51kDa_subunit"/>
</dbReference>
<dbReference type="InterPro" id="IPR001949">
    <property type="entry name" value="NADH-UbQ_OxRdtase_51kDa_CS"/>
</dbReference>
<keyword evidence="10 13" id="KW-0411">Iron-sulfur</keyword>
<keyword evidence="9 13" id="KW-0408">Iron</keyword>
<evidence type="ECO:0000256" key="6">
    <source>
        <dbReference type="ARBA" id="ARBA00022643"/>
    </source>
</evidence>
<keyword evidence="16" id="KW-1185">Reference proteome</keyword>
<sequence length="451" mass="49043">MQPQIDLSQFQAKGTETCFHGRHIGAQIYDGLDGKNWSLKDYEARGGYQALRRILTGGNGLEPMTPEQVIAEVKTSGLRGRGGAGFPTGLKWSFMPRMYPGAKYLVCNSDEGEPGTCKDRDILMFNPHIVIEGMAIAAFAMGIATGYNYIHGEIFEVYERFEAALEEARAAGYLGNNIFGSSFSFQLHAAHGFGAYICGEETALLESLEGKKGQPRFKPPFPASYGLYGKPTTINNTETFAAVPWIIRNGGQQYLEIGKPNNGGTKIFSVVGDVNKPGNFEVPLGTPFPKLLELAGGVRSGRKLKAVIPGGSSAPVLPASIMNECTMDYDSIAKAGSMLGSGAVIVMDDSRCMVKSLLRLSYFYMHESCGQCTPCREGTGWLFRMVERIANGQGRMEDIDLLNSVADNIQGRTICALGDAAAMPVRAMIKHFRDEFVHLIEHKTSVVPAYV</sequence>
<dbReference type="InterPro" id="IPR019554">
    <property type="entry name" value="Soluble_ligand-bd"/>
</dbReference>
<evidence type="ECO:0000256" key="10">
    <source>
        <dbReference type="ARBA" id="ARBA00023014"/>
    </source>
</evidence>
<proteinExistence type="inferred from homology"/>
<name>A0ABZ0D6V1_9BURK</name>
<protein>
    <recommendedName>
        <fullName evidence="13">NADH-quinone oxidoreductase subunit F</fullName>
        <ecNumber evidence="13">7.1.1.-</ecNumber>
    </recommendedName>
</protein>
<evidence type="ECO:0000256" key="7">
    <source>
        <dbReference type="ARBA" id="ARBA00022723"/>
    </source>
</evidence>
<keyword evidence="7 13" id="KW-0479">Metal-binding</keyword>
<evidence type="ECO:0000256" key="4">
    <source>
        <dbReference type="ARBA" id="ARBA00022485"/>
    </source>
</evidence>
<keyword evidence="13" id="KW-0874">Quinone</keyword>
<dbReference type="NCBIfam" id="TIGR01959">
    <property type="entry name" value="nuoF_fam"/>
    <property type="match status" value="1"/>
</dbReference>
<evidence type="ECO:0000256" key="2">
    <source>
        <dbReference type="ARBA" id="ARBA00001966"/>
    </source>
</evidence>
<evidence type="ECO:0000256" key="12">
    <source>
        <dbReference type="ARBA" id="ARBA00047712"/>
    </source>
</evidence>
<evidence type="ECO:0000256" key="11">
    <source>
        <dbReference type="ARBA" id="ARBA00023027"/>
    </source>
</evidence>
<evidence type="ECO:0000313" key="16">
    <source>
        <dbReference type="Proteomes" id="UP001303946"/>
    </source>
</evidence>
<evidence type="ECO:0000256" key="5">
    <source>
        <dbReference type="ARBA" id="ARBA00022630"/>
    </source>
</evidence>
<reference evidence="15 16" key="1">
    <citation type="submission" date="2023-10" db="EMBL/GenBank/DDBJ databases">
        <title>Bacteria for the degradation of biodegradable plastic PBAT(Polybutylene adipate terephthalate).</title>
        <authorList>
            <person name="Weon H.-Y."/>
            <person name="Yeon J."/>
        </authorList>
    </citation>
    <scope>NUCLEOTIDE SEQUENCE [LARGE SCALE GENOMIC DNA]</scope>
    <source>
        <strain evidence="15 16">SBD 7-3</strain>
    </source>
</reference>
<dbReference type="Pfam" id="PF10589">
    <property type="entry name" value="NADH_4Fe-4S"/>
    <property type="match status" value="1"/>
</dbReference>
<dbReference type="SUPFAM" id="SSF142984">
    <property type="entry name" value="Nqo1 middle domain-like"/>
    <property type="match status" value="1"/>
</dbReference>
<accession>A0ABZ0D6V1</accession>
<dbReference type="Pfam" id="PF10531">
    <property type="entry name" value="SLBB"/>
    <property type="match status" value="1"/>
</dbReference>
<keyword evidence="5 13" id="KW-0285">Flavoprotein</keyword>
<dbReference type="SUPFAM" id="SSF140490">
    <property type="entry name" value="Nqo1C-terminal domain-like"/>
    <property type="match status" value="1"/>
</dbReference>
<dbReference type="SMART" id="SM00928">
    <property type="entry name" value="NADH_4Fe-4S"/>
    <property type="match status" value="1"/>
</dbReference>
<dbReference type="RefSeq" id="WP_316703331.1">
    <property type="nucleotide sequence ID" value="NZ_CP136336.1"/>
</dbReference>
<dbReference type="Gene3D" id="3.10.20.600">
    <property type="match status" value="1"/>
</dbReference>
<evidence type="ECO:0000256" key="8">
    <source>
        <dbReference type="ARBA" id="ARBA00022967"/>
    </source>
</evidence>
<dbReference type="InterPro" id="IPR019575">
    <property type="entry name" value="Nuop51_4Fe4S-bd"/>
</dbReference>
<evidence type="ECO:0000256" key="1">
    <source>
        <dbReference type="ARBA" id="ARBA00001917"/>
    </source>
</evidence>
<comment type="function">
    <text evidence="13">NDH-1 shuttles electrons from NADH, via FMN and iron-sulfur (Fe-S) centers, to quinones in the respiratory chain.</text>
</comment>
<evidence type="ECO:0000256" key="3">
    <source>
        <dbReference type="ARBA" id="ARBA00007523"/>
    </source>
</evidence>
<comment type="catalytic activity">
    <reaction evidence="12 13">
        <text>a quinone + NADH + 5 H(+)(in) = a quinol + NAD(+) + 4 H(+)(out)</text>
        <dbReference type="Rhea" id="RHEA:57888"/>
        <dbReference type="ChEBI" id="CHEBI:15378"/>
        <dbReference type="ChEBI" id="CHEBI:24646"/>
        <dbReference type="ChEBI" id="CHEBI:57540"/>
        <dbReference type="ChEBI" id="CHEBI:57945"/>
        <dbReference type="ChEBI" id="CHEBI:132124"/>
    </reaction>
</comment>
<dbReference type="PANTHER" id="PTHR11780">
    <property type="entry name" value="NADH-UBIQUINONE OXIDOREDUCTASE FLAVOPROTEIN 1 NDUFV1"/>
    <property type="match status" value="1"/>
</dbReference>
<keyword evidence="6 13" id="KW-0288">FMN</keyword>
<dbReference type="InterPro" id="IPR037225">
    <property type="entry name" value="Nuo51_FMN-bd_sf"/>
</dbReference>
<dbReference type="EMBL" id="CP136336">
    <property type="protein sequence ID" value="WOB10424.1"/>
    <property type="molecule type" value="Genomic_DNA"/>
</dbReference>
<dbReference type="InterPro" id="IPR037207">
    <property type="entry name" value="Nuop51_4Fe4S-bd_sf"/>
</dbReference>
<dbReference type="Pfam" id="PF01512">
    <property type="entry name" value="Complex1_51K"/>
    <property type="match status" value="1"/>
</dbReference>
<evidence type="ECO:0000259" key="14">
    <source>
        <dbReference type="SMART" id="SM00928"/>
    </source>
</evidence>
<dbReference type="Proteomes" id="UP001303946">
    <property type="component" value="Chromosome"/>
</dbReference>
<gene>
    <name evidence="15" type="primary">nuoF</name>
    <name evidence="15" type="ORF">RXV79_10275</name>
</gene>
<evidence type="ECO:0000256" key="13">
    <source>
        <dbReference type="RuleBase" id="RU364066"/>
    </source>
</evidence>
<organism evidence="15 16">
    <name type="scientific">Piscinibacter gummiphilus</name>
    <dbReference type="NCBI Taxonomy" id="946333"/>
    <lineage>
        <taxon>Bacteria</taxon>
        <taxon>Pseudomonadati</taxon>
        <taxon>Pseudomonadota</taxon>
        <taxon>Betaproteobacteria</taxon>
        <taxon>Burkholderiales</taxon>
        <taxon>Sphaerotilaceae</taxon>
        <taxon>Piscinibacter</taxon>
    </lineage>
</organism>
<comment type="cofactor">
    <cofactor evidence="2 13">
        <name>[4Fe-4S] cluster</name>
        <dbReference type="ChEBI" id="CHEBI:49883"/>
    </cofactor>
</comment>
<dbReference type="NCBIfam" id="NF010120">
    <property type="entry name" value="PRK13596.1"/>
    <property type="match status" value="1"/>
</dbReference>
<dbReference type="SUPFAM" id="SSF142019">
    <property type="entry name" value="Nqo1 FMN-binding domain-like"/>
    <property type="match status" value="1"/>
</dbReference>
<dbReference type="PROSITE" id="PS00645">
    <property type="entry name" value="COMPLEX1_51K_2"/>
    <property type="match status" value="1"/>
</dbReference>
<dbReference type="Gene3D" id="6.10.250.1450">
    <property type="match status" value="1"/>
</dbReference>
<keyword evidence="4 13" id="KW-0004">4Fe-4S</keyword>
<keyword evidence="15" id="KW-0560">Oxidoreductase</keyword>
<evidence type="ECO:0000313" key="15">
    <source>
        <dbReference type="EMBL" id="WOB10424.1"/>
    </source>
</evidence>
<dbReference type="Gene3D" id="1.20.1440.230">
    <property type="entry name" value="NADH-ubiquinone oxidoreductase 51kDa subunit, iron-sulphur binding domain"/>
    <property type="match status" value="1"/>
</dbReference>
<dbReference type="InterPro" id="IPR011538">
    <property type="entry name" value="Nuo51_FMN-bd"/>
</dbReference>
<comment type="cofactor">
    <cofactor evidence="1 13">
        <name>FMN</name>
        <dbReference type="ChEBI" id="CHEBI:58210"/>
    </cofactor>
</comment>
<dbReference type="Gene3D" id="3.40.50.11540">
    <property type="entry name" value="NADH-ubiquinone oxidoreductase 51kDa subunit"/>
    <property type="match status" value="1"/>
</dbReference>
<dbReference type="InterPro" id="IPR011537">
    <property type="entry name" value="NADH-UbQ_OxRdtase_suF"/>
</dbReference>
<keyword evidence="11 13" id="KW-0520">NAD</keyword>
<keyword evidence="8" id="KW-1278">Translocase</keyword>